<dbReference type="SUPFAM" id="SSF52374">
    <property type="entry name" value="Nucleotidylyl transferase"/>
    <property type="match status" value="1"/>
</dbReference>
<feature type="binding site" evidence="9">
    <location>
        <position position="282"/>
    </location>
    <ligand>
        <name>ATP</name>
        <dbReference type="ChEBI" id="CHEBI:30616"/>
    </ligand>
</feature>
<evidence type="ECO:0000256" key="8">
    <source>
        <dbReference type="ARBA" id="ARBA00023146"/>
    </source>
</evidence>
<dbReference type="SUPFAM" id="SSF47323">
    <property type="entry name" value="Anticodon-binding domain of a subclass of class I aminoacyl-tRNA synthetases"/>
    <property type="match status" value="1"/>
</dbReference>
<dbReference type="InterPro" id="IPR056411">
    <property type="entry name" value="CysS_C"/>
</dbReference>
<dbReference type="AlphaFoldDB" id="A0A1G2H1U8"/>
<gene>
    <name evidence="9" type="primary">cysS</name>
    <name evidence="12" type="ORF">A3J04_00430</name>
</gene>
<keyword evidence="2 9" id="KW-0436">Ligase</keyword>
<dbReference type="HAMAP" id="MF_00041">
    <property type="entry name" value="Cys_tRNA_synth"/>
    <property type="match status" value="1"/>
</dbReference>
<dbReference type="Pfam" id="PF01406">
    <property type="entry name" value="tRNA-synt_1e"/>
    <property type="match status" value="1"/>
</dbReference>
<dbReference type="GO" id="GO:0008270">
    <property type="term" value="F:zinc ion binding"/>
    <property type="evidence" value="ECO:0007669"/>
    <property type="project" value="UniProtKB-UniRule"/>
</dbReference>
<dbReference type="Gene3D" id="3.40.50.620">
    <property type="entry name" value="HUPs"/>
    <property type="match status" value="1"/>
</dbReference>
<dbReference type="STRING" id="1802129.A3J04_00430"/>
<dbReference type="EC" id="6.1.1.16" evidence="9"/>
<feature type="binding site" evidence="9">
    <location>
        <position position="222"/>
    </location>
    <ligand>
        <name>Zn(2+)</name>
        <dbReference type="ChEBI" id="CHEBI:29105"/>
    </ligand>
</feature>
<proteinExistence type="inferred from homology"/>
<dbReference type="InterPro" id="IPR015803">
    <property type="entry name" value="Cys-tRNA-ligase"/>
</dbReference>
<feature type="short sequence motif" description="'KMSKS' region" evidence="9">
    <location>
        <begin position="279"/>
        <end position="283"/>
    </location>
</feature>
<comment type="subcellular location">
    <subcellularLocation>
        <location evidence="9">Cytoplasm</location>
    </subcellularLocation>
</comment>
<comment type="cofactor">
    <cofactor evidence="9">
        <name>Zn(2+)</name>
        <dbReference type="ChEBI" id="CHEBI:29105"/>
    </cofactor>
    <text evidence="9">Binds 1 zinc ion per subunit.</text>
</comment>
<feature type="binding site" evidence="9">
    <location>
        <position position="247"/>
    </location>
    <ligand>
        <name>Zn(2+)</name>
        <dbReference type="ChEBI" id="CHEBI:29105"/>
    </ligand>
</feature>
<dbReference type="PANTHER" id="PTHR10890">
    <property type="entry name" value="CYSTEINYL-TRNA SYNTHETASE"/>
    <property type="match status" value="1"/>
</dbReference>
<keyword evidence="8 9" id="KW-0030">Aminoacyl-tRNA synthetase</keyword>
<reference evidence="12 13" key="1">
    <citation type="journal article" date="2016" name="Nat. Commun.">
        <title>Thousands of microbial genomes shed light on interconnected biogeochemical processes in an aquifer system.</title>
        <authorList>
            <person name="Anantharaman K."/>
            <person name="Brown C.T."/>
            <person name="Hug L.A."/>
            <person name="Sharon I."/>
            <person name="Castelle C.J."/>
            <person name="Probst A.J."/>
            <person name="Thomas B.C."/>
            <person name="Singh A."/>
            <person name="Wilkins M.J."/>
            <person name="Karaoz U."/>
            <person name="Brodie E.L."/>
            <person name="Williams K.H."/>
            <person name="Hubbard S.S."/>
            <person name="Banfield J.F."/>
        </authorList>
    </citation>
    <scope>NUCLEOTIDE SEQUENCE [LARGE SCALE GENOMIC DNA]</scope>
</reference>
<dbReference type="NCBIfam" id="TIGR00435">
    <property type="entry name" value="cysS"/>
    <property type="match status" value="1"/>
</dbReference>
<feature type="binding site" evidence="9">
    <location>
        <position position="251"/>
    </location>
    <ligand>
        <name>Zn(2+)</name>
        <dbReference type="ChEBI" id="CHEBI:29105"/>
    </ligand>
</feature>
<keyword evidence="3 9" id="KW-0479">Metal-binding</keyword>
<evidence type="ECO:0000256" key="4">
    <source>
        <dbReference type="ARBA" id="ARBA00022741"/>
    </source>
</evidence>
<keyword evidence="5 9" id="KW-0862">Zinc</keyword>
<keyword evidence="7 9" id="KW-0648">Protein biosynthesis</keyword>
<sequence>MAVKLFNTLRRKKQIFTARPDNVIRMYTCGPTVYKSQHIGNYRTFIFEDILKRVLLARGYQVRHVMNITDVGHLVSDADEGEDKIEKEARVQKRSARDIARFFEMEFKKDIKTLNILPPERFTRATAHIKDQIKLIQAIEKKGLVYRTADGIYFDTSRISDYGKLAPKNIRGIRSGARVALKEKRNPTDFALWKFSPAHGPHRQMEWRSPWGIGFPGWHIECSAMSMKYLGPTLDIHCGGVDHIQVHHSCEIAQSEAVTGKPFARFWMHCAHLTLAEGKMAKSSPETNITLKTLKDRGFDPLDLRYLVLGVHYRKPLLFRWEALAGARSARLKLASFYQALPIKKQRGEDNFRKRIEDAVFDDLNTPRALAAFFAAVRKPVSRSFVLWADHIFGLSIGRRSPIPRNILVLVKKRESCRQKKEWRAADEIRDLLARQGFRVKDTKDGPVIHRI</sequence>
<evidence type="ECO:0000313" key="13">
    <source>
        <dbReference type="Proteomes" id="UP000177954"/>
    </source>
</evidence>
<keyword evidence="6 9" id="KW-0067">ATP-binding</keyword>
<evidence type="ECO:0000256" key="6">
    <source>
        <dbReference type="ARBA" id="ARBA00022840"/>
    </source>
</evidence>
<dbReference type="GO" id="GO:0006423">
    <property type="term" value="P:cysteinyl-tRNA aminoacylation"/>
    <property type="evidence" value="ECO:0007669"/>
    <property type="project" value="UniProtKB-UniRule"/>
</dbReference>
<comment type="caution">
    <text evidence="12">The sequence shown here is derived from an EMBL/GenBank/DDBJ whole genome shotgun (WGS) entry which is preliminary data.</text>
</comment>
<dbReference type="PRINTS" id="PR00983">
    <property type="entry name" value="TRNASYNTHCYS"/>
</dbReference>
<evidence type="ECO:0000313" key="12">
    <source>
        <dbReference type="EMBL" id="OGZ56447.1"/>
    </source>
</evidence>
<feature type="short sequence motif" description="'HIGH' region" evidence="9">
    <location>
        <begin position="31"/>
        <end position="41"/>
    </location>
</feature>
<evidence type="ECO:0000259" key="10">
    <source>
        <dbReference type="Pfam" id="PF01406"/>
    </source>
</evidence>
<evidence type="ECO:0000256" key="1">
    <source>
        <dbReference type="ARBA" id="ARBA00011245"/>
    </source>
</evidence>
<feature type="domain" description="tRNA synthetases class I catalytic" evidence="10">
    <location>
        <begin position="21"/>
        <end position="327"/>
    </location>
</feature>
<evidence type="ECO:0000259" key="11">
    <source>
        <dbReference type="Pfam" id="PF23493"/>
    </source>
</evidence>
<dbReference type="CDD" id="cd00672">
    <property type="entry name" value="CysRS_core"/>
    <property type="match status" value="1"/>
</dbReference>
<comment type="catalytic activity">
    <reaction evidence="9">
        <text>tRNA(Cys) + L-cysteine + ATP = L-cysteinyl-tRNA(Cys) + AMP + diphosphate</text>
        <dbReference type="Rhea" id="RHEA:17773"/>
        <dbReference type="Rhea" id="RHEA-COMP:9661"/>
        <dbReference type="Rhea" id="RHEA-COMP:9679"/>
        <dbReference type="ChEBI" id="CHEBI:30616"/>
        <dbReference type="ChEBI" id="CHEBI:33019"/>
        <dbReference type="ChEBI" id="CHEBI:35235"/>
        <dbReference type="ChEBI" id="CHEBI:78442"/>
        <dbReference type="ChEBI" id="CHEBI:78517"/>
        <dbReference type="ChEBI" id="CHEBI:456215"/>
        <dbReference type="EC" id="6.1.1.16"/>
    </reaction>
</comment>
<dbReference type="GO" id="GO:0004817">
    <property type="term" value="F:cysteine-tRNA ligase activity"/>
    <property type="evidence" value="ECO:0007669"/>
    <property type="project" value="UniProtKB-UniRule"/>
</dbReference>
<keyword evidence="9" id="KW-0963">Cytoplasm</keyword>
<dbReference type="GO" id="GO:0005524">
    <property type="term" value="F:ATP binding"/>
    <property type="evidence" value="ECO:0007669"/>
    <property type="project" value="UniProtKB-UniRule"/>
</dbReference>
<keyword evidence="4 9" id="KW-0547">Nucleotide-binding</keyword>
<name>A0A1G2H1U8_9BACT</name>
<dbReference type="InterPro" id="IPR024909">
    <property type="entry name" value="Cys-tRNA/MSH_ligase"/>
</dbReference>
<dbReference type="PANTHER" id="PTHR10890:SF3">
    <property type="entry name" value="CYSTEINE--TRNA LIGASE, CYTOPLASMIC"/>
    <property type="match status" value="1"/>
</dbReference>
<evidence type="ECO:0000256" key="5">
    <source>
        <dbReference type="ARBA" id="ARBA00022833"/>
    </source>
</evidence>
<dbReference type="GO" id="GO:0005829">
    <property type="term" value="C:cytosol"/>
    <property type="evidence" value="ECO:0007669"/>
    <property type="project" value="TreeGrafter"/>
</dbReference>
<evidence type="ECO:0000256" key="7">
    <source>
        <dbReference type="ARBA" id="ARBA00022917"/>
    </source>
</evidence>
<dbReference type="Gene3D" id="1.20.120.1910">
    <property type="entry name" value="Cysteine-tRNA ligase, C-terminal anti-codon recognition domain"/>
    <property type="match status" value="1"/>
</dbReference>
<comment type="subunit">
    <text evidence="1 9">Monomer.</text>
</comment>
<evidence type="ECO:0000256" key="3">
    <source>
        <dbReference type="ARBA" id="ARBA00022723"/>
    </source>
</evidence>
<evidence type="ECO:0000256" key="2">
    <source>
        <dbReference type="ARBA" id="ARBA00022598"/>
    </source>
</evidence>
<comment type="similarity">
    <text evidence="9">Belongs to the class-I aminoacyl-tRNA synthetase family.</text>
</comment>
<protein>
    <recommendedName>
        <fullName evidence="9">Cysteine--tRNA ligase</fullName>
        <ecNumber evidence="9">6.1.1.16</ecNumber>
    </recommendedName>
    <alternativeName>
        <fullName evidence="9">Cysteinyl-tRNA synthetase</fullName>
        <shortName evidence="9">CysRS</shortName>
    </alternativeName>
</protein>
<dbReference type="InterPro" id="IPR009080">
    <property type="entry name" value="tRNAsynth_Ia_anticodon-bd"/>
</dbReference>
<dbReference type="Proteomes" id="UP000177954">
    <property type="component" value="Unassembled WGS sequence"/>
</dbReference>
<accession>A0A1G2H1U8</accession>
<dbReference type="InterPro" id="IPR014729">
    <property type="entry name" value="Rossmann-like_a/b/a_fold"/>
</dbReference>
<feature type="binding site" evidence="9">
    <location>
        <position position="29"/>
    </location>
    <ligand>
        <name>Zn(2+)</name>
        <dbReference type="ChEBI" id="CHEBI:29105"/>
    </ligand>
</feature>
<dbReference type="InterPro" id="IPR032678">
    <property type="entry name" value="tRNA-synt_1_cat_dom"/>
</dbReference>
<dbReference type="Pfam" id="PF23493">
    <property type="entry name" value="CysS_C"/>
    <property type="match status" value="1"/>
</dbReference>
<organism evidence="12 13">
    <name type="scientific">Candidatus Ryanbacteria bacterium RIFCSPLOWO2_02_FULL_47_14</name>
    <dbReference type="NCBI Taxonomy" id="1802129"/>
    <lineage>
        <taxon>Bacteria</taxon>
        <taxon>Candidatus Ryaniibacteriota</taxon>
    </lineage>
</organism>
<evidence type="ECO:0000256" key="9">
    <source>
        <dbReference type="HAMAP-Rule" id="MF_00041"/>
    </source>
</evidence>
<dbReference type="EMBL" id="MHNZ01000016">
    <property type="protein sequence ID" value="OGZ56447.1"/>
    <property type="molecule type" value="Genomic_DNA"/>
</dbReference>
<feature type="domain" description="Cysteinyl-tRNA ligase anticodon binding" evidence="11">
    <location>
        <begin position="408"/>
        <end position="445"/>
    </location>
</feature>